<accession>A0A1J4TW35</accession>
<gene>
    <name evidence="1" type="ORF">AUJ73_01190</name>
</gene>
<reference evidence="1 2" key="1">
    <citation type="journal article" date="2016" name="Environ. Microbiol.">
        <title>Genomic resolution of a cold subsurface aquifer community provides metabolic insights for novel microbes adapted to high CO concentrations.</title>
        <authorList>
            <person name="Probst A.J."/>
            <person name="Castelle C.J."/>
            <person name="Singh A."/>
            <person name="Brown C.T."/>
            <person name="Anantharaman K."/>
            <person name="Sharon I."/>
            <person name="Hug L.A."/>
            <person name="Burstein D."/>
            <person name="Emerson J.B."/>
            <person name="Thomas B.C."/>
            <person name="Banfield J.F."/>
        </authorList>
    </citation>
    <scope>NUCLEOTIDE SEQUENCE [LARGE SCALE GENOMIC DNA]</scope>
    <source>
        <strain evidence="1">CG1_02_37_22</strain>
    </source>
</reference>
<dbReference type="EMBL" id="MNUY01000016">
    <property type="protein sequence ID" value="OIO15227.1"/>
    <property type="molecule type" value="Genomic_DNA"/>
</dbReference>
<sequence>MDRVIKVTKKERNMKEQIIDNETTKVLVLTASQAEKMEADSEDDFKDEVCNRLNITKCNFLYSGWNSSNTYYVVIVKVLE</sequence>
<dbReference type="Proteomes" id="UP000183120">
    <property type="component" value="Unassembled WGS sequence"/>
</dbReference>
<evidence type="ECO:0000313" key="2">
    <source>
        <dbReference type="Proteomes" id="UP000183120"/>
    </source>
</evidence>
<evidence type="ECO:0000313" key="1">
    <source>
        <dbReference type="EMBL" id="OIO15227.1"/>
    </source>
</evidence>
<dbReference type="AlphaFoldDB" id="A0A1J4TW35"/>
<protein>
    <submittedName>
        <fullName evidence="1">Uncharacterized protein</fullName>
    </submittedName>
</protein>
<organism evidence="1 2">
    <name type="scientific">Candidatus Gottesmanbacteria bacterium CG1_02_37_22</name>
    <dbReference type="NCBI Taxonomy" id="1805209"/>
    <lineage>
        <taxon>Bacteria</taxon>
        <taxon>Candidatus Gottesmaniibacteriota</taxon>
    </lineage>
</organism>
<dbReference type="STRING" id="1805209.AUJ73_01190"/>
<name>A0A1J4TW35_9BACT</name>
<proteinExistence type="predicted"/>
<comment type="caution">
    <text evidence="1">The sequence shown here is derived from an EMBL/GenBank/DDBJ whole genome shotgun (WGS) entry which is preliminary data.</text>
</comment>